<sequence length="48" mass="5134">MDTLLLVDKSVLALVINKTQFTGASSNDGSGFFMGIINYSNFSEKATS</sequence>
<reference evidence="1 2" key="1">
    <citation type="submission" date="2018-10" db="EMBL/GenBank/DDBJ databases">
        <title>Genomic Encyclopedia of Archaeal and Bacterial Type Strains, Phase II (KMG-II): from individual species to whole genera.</title>
        <authorList>
            <person name="Goeker M."/>
        </authorList>
    </citation>
    <scope>NUCLEOTIDE SEQUENCE [LARGE SCALE GENOMIC DNA]</scope>
    <source>
        <strain evidence="1 2">DSM 19624</strain>
    </source>
</reference>
<name>A0A497XY77_9SPHI</name>
<dbReference type="EMBL" id="RCCK01000012">
    <property type="protein sequence ID" value="RLJ75142.1"/>
    <property type="molecule type" value="Genomic_DNA"/>
</dbReference>
<organism evidence="1 2">
    <name type="scientific">Pedobacter alluvionis</name>
    <dbReference type="NCBI Taxonomy" id="475253"/>
    <lineage>
        <taxon>Bacteria</taxon>
        <taxon>Pseudomonadati</taxon>
        <taxon>Bacteroidota</taxon>
        <taxon>Sphingobacteriia</taxon>
        <taxon>Sphingobacteriales</taxon>
        <taxon>Sphingobacteriaceae</taxon>
        <taxon>Pedobacter</taxon>
    </lineage>
</organism>
<accession>A0A497XY77</accession>
<evidence type="ECO:0000313" key="2">
    <source>
        <dbReference type="Proteomes" id="UP000273898"/>
    </source>
</evidence>
<gene>
    <name evidence="1" type="ORF">BCL90_3491</name>
</gene>
<evidence type="ECO:0000313" key="1">
    <source>
        <dbReference type="EMBL" id="RLJ75142.1"/>
    </source>
</evidence>
<protein>
    <submittedName>
        <fullName evidence="1">Uncharacterized protein</fullName>
    </submittedName>
</protein>
<comment type="caution">
    <text evidence="1">The sequence shown here is derived from an EMBL/GenBank/DDBJ whole genome shotgun (WGS) entry which is preliminary data.</text>
</comment>
<proteinExistence type="predicted"/>
<dbReference type="AlphaFoldDB" id="A0A497XY77"/>
<dbReference type="Proteomes" id="UP000273898">
    <property type="component" value="Unassembled WGS sequence"/>
</dbReference>